<dbReference type="GeneID" id="92096853"/>
<evidence type="ECO:0000313" key="2">
    <source>
        <dbReference type="Proteomes" id="UP001480595"/>
    </source>
</evidence>
<reference evidence="1 2" key="1">
    <citation type="submission" date="2023-01" db="EMBL/GenBank/DDBJ databases">
        <title>Analysis of 21 Apiospora genomes using comparative genomics revels a genus with tremendous synthesis potential of carbohydrate active enzymes and secondary metabolites.</title>
        <authorList>
            <person name="Sorensen T."/>
        </authorList>
    </citation>
    <scope>NUCLEOTIDE SEQUENCE [LARGE SCALE GENOMIC DNA]</scope>
    <source>
        <strain evidence="1 2">CBS 135458</strain>
    </source>
</reference>
<comment type="caution">
    <text evidence="1">The sequence shown here is derived from an EMBL/GenBank/DDBJ whole genome shotgun (WGS) entry which is preliminary data.</text>
</comment>
<name>A0ABR1TVH1_9PEZI</name>
<organism evidence="1 2">
    <name type="scientific">Apiospora phragmitis</name>
    <dbReference type="NCBI Taxonomy" id="2905665"/>
    <lineage>
        <taxon>Eukaryota</taxon>
        <taxon>Fungi</taxon>
        <taxon>Dikarya</taxon>
        <taxon>Ascomycota</taxon>
        <taxon>Pezizomycotina</taxon>
        <taxon>Sordariomycetes</taxon>
        <taxon>Xylariomycetidae</taxon>
        <taxon>Amphisphaeriales</taxon>
        <taxon>Apiosporaceae</taxon>
        <taxon>Apiospora</taxon>
    </lineage>
</organism>
<evidence type="ECO:0000313" key="1">
    <source>
        <dbReference type="EMBL" id="KAK8050651.1"/>
    </source>
</evidence>
<protein>
    <recommendedName>
        <fullName evidence="3">RRM domain-containing protein</fullName>
    </recommendedName>
</protein>
<gene>
    <name evidence="1" type="ORF">PG994_012381</name>
</gene>
<keyword evidence="2" id="KW-1185">Reference proteome</keyword>
<dbReference type="Proteomes" id="UP001480595">
    <property type="component" value="Unassembled WGS sequence"/>
</dbReference>
<proteinExistence type="predicted"/>
<dbReference type="RefSeq" id="XP_066712900.1">
    <property type="nucleotide sequence ID" value="XM_066863790.1"/>
</dbReference>
<evidence type="ECO:0008006" key="3">
    <source>
        <dbReference type="Google" id="ProtNLM"/>
    </source>
</evidence>
<accession>A0ABR1TVH1</accession>
<sequence length="348" mass="39174">MVSSSSNQATTRHEGSEEQLVWHPGIWQSPINPPALDTVTVVRSEAQHYQDRQGRSNLTYQTARDNWFYPRSEMGNAVHQRPEATTVVGQHPEVVSSIGQRYQPIDTVDRHHGSLDATNRLPDANLRTAYPPARITGRRNGSLPYDPNFEFSDNYRGSRKSRANYSANVEDTQNCSVFIRGLPPTCRPFTLLQHIRGCGTKINALHINQPDRDNPHHCAAKLVFFQRCGVDWLFAQIRSGHFVIPGDNGVAYTPNAVYNKIRSAPMQPDDRRSRVVIVGGPDSIVSVGSMDAFFSSHFYYEADTAFVTLEQPGWRVIEFHFSSMRCQSENAVQALERLTIQGPESFSL</sequence>
<dbReference type="EMBL" id="JAQQWL010000011">
    <property type="protein sequence ID" value="KAK8050651.1"/>
    <property type="molecule type" value="Genomic_DNA"/>
</dbReference>